<comment type="caution">
    <text evidence="2">The sequence shown here is derived from an EMBL/GenBank/DDBJ whole genome shotgun (WGS) entry which is preliminary data.</text>
</comment>
<keyword evidence="1" id="KW-0472">Membrane</keyword>
<dbReference type="Proteomes" id="UP001181046">
    <property type="component" value="Unassembled WGS sequence"/>
</dbReference>
<feature type="non-terminal residue" evidence="2">
    <location>
        <position position="1"/>
    </location>
</feature>
<dbReference type="EMBL" id="JARQAJ010000023">
    <property type="protein sequence ID" value="MDT2760838.1"/>
    <property type="molecule type" value="Genomic_DNA"/>
</dbReference>
<evidence type="ECO:0000313" key="2">
    <source>
        <dbReference type="EMBL" id="MDT2760838.1"/>
    </source>
</evidence>
<protein>
    <submittedName>
        <fullName evidence="2">Uncharacterized protein</fullName>
    </submittedName>
</protein>
<reference evidence="2" key="1">
    <citation type="submission" date="2023-03" db="EMBL/GenBank/DDBJ databases">
        <authorList>
            <person name="Shen W."/>
            <person name="Cai J."/>
        </authorList>
    </citation>
    <scope>NUCLEOTIDE SEQUENCE</scope>
    <source>
        <strain evidence="2">P66-3</strain>
    </source>
</reference>
<organism evidence="2 3">
    <name type="scientific">Enterococcus xiangfangensis</name>
    <dbReference type="NCBI Taxonomy" id="1296537"/>
    <lineage>
        <taxon>Bacteria</taxon>
        <taxon>Bacillati</taxon>
        <taxon>Bacillota</taxon>
        <taxon>Bacilli</taxon>
        <taxon>Lactobacillales</taxon>
        <taxon>Enterococcaceae</taxon>
        <taxon>Enterococcus</taxon>
    </lineage>
</organism>
<keyword evidence="1" id="KW-0812">Transmembrane</keyword>
<sequence>SRTLVALLDYFFALFPVFFSISLKFEKIKEVLKININHEGISFPQTPLSLSYRNKGRYRL</sequence>
<evidence type="ECO:0000256" key="1">
    <source>
        <dbReference type="SAM" id="Phobius"/>
    </source>
</evidence>
<feature type="transmembrane region" description="Helical" evidence="1">
    <location>
        <begin position="6"/>
        <end position="25"/>
    </location>
</feature>
<keyword evidence="3" id="KW-1185">Reference proteome</keyword>
<keyword evidence="1" id="KW-1133">Transmembrane helix</keyword>
<accession>A0ABU3FDT6</accession>
<gene>
    <name evidence="2" type="ORF">P7H27_13870</name>
</gene>
<evidence type="ECO:0000313" key="3">
    <source>
        <dbReference type="Proteomes" id="UP001181046"/>
    </source>
</evidence>
<proteinExistence type="predicted"/>
<name>A0ABU3FDT6_9ENTE</name>
<dbReference type="RefSeq" id="WP_311830620.1">
    <property type="nucleotide sequence ID" value="NZ_JARQAJ010000023.1"/>
</dbReference>